<dbReference type="Gramene" id="EFJ17921">
    <property type="protein sequence ID" value="EFJ17921"/>
    <property type="gene ID" value="SELMODRAFT_114010"/>
</dbReference>
<keyword evidence="1" id="KW-1133">Transmembrane helix</keyword>
<gene>
    <name evidence="2" type="ORF">SELMODRAFT_114010</name>
</gene>
<dbReference type="SUPFAM" id="SSF53335">
    <property type="entry name" value="S-adenosyl-L-methionine-dependent methyltransferases"/>
    <property type="match status" value="1"/>
</dbReference>
<organism evidence="3">
    <name type="scientific">Selaginella moellendorffii</name>
    <name type="common">Spikemoss</name>
    <dbReference type="NCBI Taxonomy" id="88036"/>
    <lineage>
        <taxon>Eukaryota</taxon>
        <taxon>Viridiplantae</taxon>
        <taxon>Streptophyta</taxon>
        <taxon>Embryophyta</taxon>
        <taxon>Tracheophyta</taxon>
        <taxon>Lycopodiopsida</taxon>
        <taxon>Selaginellales</taxon>
        <taxon>Selaginellaceae</taxon>
        <taxon>Selaginella</taxon>
    </lineage>
</organism>
<dbReference type="PANTHER" id="PTHR14614">
    <property type="entry name" value="HEPATOCELLULAR CARCINOMA-ASSOCIATED ANTIGEN"/>
    <property type="match status" value="1"/>
</dbReference>
<keyword evidence="1" id="KW-0472">Membrane</keyword>
<dbReference type="InParanoid" id="D8SCV4"/>
<dbReference type="Pfam" id="PF10294">
    <property type="entry name" value="Methyltransf_16"/>
    <property type="match status" value="1"/>
</dbReference>
<dbReference type="Gene3D" id="3.40.50.150">
    <property type="entry name" value="Vaccinia Virus protein VP39"/>
    <property type="match status" value="1"/>
</dbReference>
<proteinExistence type="predicted"/>
<name>D8SCV4_SELML</name>
<keyword evidence="3" id="KW-1185">Reference proteome</keyword>
<dbReference type="GO" id="GO:0008276">
    <property type="term" value="F:protein methyltransferase activity"/>
    <property type="evidence" value="ECO:0000318"/>
    <property type="project" value="GO_Central"/>
</dbReference>
<dbReference type="EMBL" id="GL377612">
    <property type="protein sequence ID" value="EFJ17921.1"/>
    <property type="molecule type" value="Genomic_DNA"/>
</dbReference>
<keyword evidence="1" id="KW-0812">Transmembrane</keyword>
<dbReference type="InterPro" id="IPR019410">
    <property type="entry name" value="Methyltransf_16"/>
</dbReference>
<protein>
    <submittedName>
        <fullName evidence="2">Uncharacterized protein</fullName>
    </submittedName>
</protein>
<dbReference type="PANTHER" id="PTHR14614:SF7">
    <property type="entry name" value="OS05G0564100 PROTEIN"/>
    <property type="match status" value="1"/>
</dbReference>
<dbReference type="OMA" id="LFWELCD"/>
<dbReference type="Proteomes" id="UP000001514">
    <property type="component" value="Unassembled WGS sequence"/>
</dbReference>
<dbReference type="HOGENOM" id="CLU_055721_1_2_1"/>
<reference evidence="2 3" key="1">
    <citation type="journal article" date="2011" name="Science">
        <title>The Selaginella genome identifies genetic changes associated with the evolution of vascular plants.</title>
        <authorList>
            <person name="Banks J.A."/>
            <person name="Nishiyama T."/>
            <person name="Hasebe M."/>
            <person name="Bowman J.L."/>
            <person name="Gribskov M."/>
            <person name="dePamphilis C."/>
            <person name="Albert V.A."/>
            <person name="Aono N."/>
            <person name="Aoyama T."/>
            <person name="Ambrose B.A."/>
            <person name="Ashton N.W."/>
            <person name="Axtell M.J."/>
            <person name="Barker E."/>
            <person name="Barker M.S."/>
            <person name="Bennetzen J.L."/>
            <person name="Bonawitz N.D."/>
            <person name="Chapple C."/>
            <person name="Cheng C."/>
            <person name="Correa L.G."/>
            <person name="Dacre M."/>
            <person name="DeBarry J."/>
            <person name="Dreyer I."/>
            <person name="Elias M."/>
            <person name="Engstrom E.M."/>
            <person name="Estelle M."/>
            <person name="Feng L."/>
            <person name="Finet C."/>
            <person name="Floyd S.K."/>
            <person name="Frommer W.B."/>
            <person name="Fujita T."/>
            <person name="Gramzow L."/>
            <person name="Gutensohn M."/>
            <person name="Harholt J."/>
            <person name="Hattori M."/>
            <person name="Heyl A."/>
            <person name="Hirai T."/>
            <person name="Hiwatashi Y."/>
            <person name="Ishikawa M."/>
            <person name="Iwata M."/>
            <person name="Karol K.G."/>
            <person name="Koehler B."/>
            <person name="Kolukisaoglu U."/>
            <person name="Kubo M."/>
            <person name="Kurata T."/>
            <person name="Lalonde S."/>
            <person name="Li K."/>
            <person name="Li Y."/>
            <person name="Litt A."/>
            <person name="Lyons E."/>
            <person name="Manning G."/>
            <person name="Maruyama T."/>
            <person name="Michael T.P."/>
            <person name="Mikami K."/>
            <person name="Miyazaki S."/>
            <person name="Morinaga S."/>
            <person name="Murata T."/>
            <person name="Mueller-Roeber B."/>
            <person name="Nelson D.R."/>
            <person name="Obara M."/>
            <person name="Oguri Y."/>
            <person name="Olmstead R.G."/>
            <person name="Onodera N."/>
            <person name="Petersen B.L."/>
            <person name="Pils B."/>
            <person name="Prigge M."/>
            <person name="Rensing S.A."/>
            <person name="Riano-Pachon D.M."/>
            <person name="Roberts A.W."/>
            <person name="Sato Y."/>
            <person name="Scheller H.V."/>
            <person name="Schulz B."/>
            <person name="Schulz C."/>
            <person name="Shakirov E.V."/>
            <person name="Shibagaki N."/>
            <person name="Shinohara N."/>
            <person name="Shippen D.E."/>
            <person name="Soerensen I."/>
            <person name="Sotooka R."/>
            <person name="Sugimoto N."/>
            <person name="Sugita M."/>
            <person name="Sumikawa N."/>
            <person name="Tanurdzic M."/>
            <person name="Theissen G."/>
            <person name="Ulvskov P."/>
            <person name="Wakazuki S."/>
            <person name="Weng J.K."/>
            <person name="Willats W.W."/>
            <person name="Wipf D."/>
            <person name="Wolf P.G."/>
            <person name="Yang L."/>
            <person name="Zimmer A.D."/>
            <person name="Zhu Q."/>
            <person name="Mitros T."/>
            <person name="Hellsten U."/>
            <person name="Loque D."/>
            <person name="Otillar R."/>
            <person name="Salamov A."/>
            <person name="Schmutz J."/>
            <person name="Shapiro H."/>
            <person name="Lindquist E."/>
            <person name="Lucas S."/>
            <person name="Rokhsar D."/>
            <person name="Grigoriev I.V."/>
        </authorList>
    </citation>
    <scope>NUCLEOTIDE SEQUENCE [LARGE SCALE GENOMIC DNA]</scope>
</reference>
<dbReference type="AlphaFoldDB" id="D8SCV4"/>
<evidence type="ECO:0000313" key="3">
    <source>
        <dbReference type="Proteomes" id="UP000001514"/>
    </source>
</evidence>
<accession>D8SCV4</accession>
<dbReference type="InterPro" id="IPR029063">
    <property type="entry name" value="SAM-dependent_MTases_sf"/>
</dbReference>
<sequence>MKYSSWPVVKLAIGNEEIAMEQDNGSMHVGTTVWPCSLVLAKWAERQGGIRERIQGKRGIELGAGCGGAGLALALLGLGQVLLTDVPPVLSTLKRNVKKNVLATSLSSKKKVKLNWGNKQQIESLKPPFDVVIAADVVYIENGVEPLLQTMSDVSGPDSLILLGYQVRSPEAHELFWRLCPERFAVEKVDRSQLHPDYAFEEADVYILKKKC</sequence>
<feature type="transmembrane region" description="Helical" evidence="1">
    <location>
        <begin position="60"/>
        <end position="83"/>
    </location>
</feature>
<evidence type="ECO:0000313" key="2">
    <source>
        <dbReference type="EMBL" id="EFJ17921.1"/>
    </source>
</evidence>
<dbReference type="eggNOG" id="KOG2793">
    <property type="taxonomic scope" value="Eukaryota"/>
</dbReference>
<dbReference type="STRING" id="88036.D8SCV4"/>
<evidence type="ECO:0000256" key="1">
    <source>
        <dbReference type="SAM" id="Phobius"/>
    </source>
</evidence>
<dbReference type="KEGG" id="smo:SELMODRAFT_114010"/>
<dbReference type="FunCoup" id="D8SCV4">
    <property type="interactions" value="1212"/>
</dbReference>